<protein>
    <submittedName>
        <fullName evidence="1">Uncharacterized protein</fullName>
    </submittedName>
</protein>
<reference evidence="1" key="1">
    <citation type="submission" date="2020-01" db="EMBL/GenBank/DDBJ databases">
        <authorList>
            <consortium name="DOE Joint Genome Institute"/>
            <person name="Haridas S."/>
            <person name="Albert R."/>
            <person name="Binder M."/>
            <person name="Bloem J."/>
            <person name="Labutti K."/>
            <person name="Salamov A."/>
            <person name="Andreopoulos B."/>
            <person name="Baker S.E."/>
            <person name="Barry K."/>
            <person name="Bills G."/>
            <person name="Bluhm B.H."/>
            <person name="Cannon C."/>
            <person name="Castanera R."/>
            <person name="Culley D.E."/>
            <person name="Daum C."/>
            <person name="Ezra D."/>
            <person name="Gonzalez J.B."/>
            <person name="Henrissat B."/>
            <person name="Kuo A."/>
            <person name="Liang C."/>
            <person name="Lipzen A."/>
            <person name="Lutzoni F."/>
            <person name="Magnuson J."/>
            <person name="Mondo S."/>
            <person name="Nolan M."/>
            <person name="Ohm R."/>
            <person name="Pangilinan J."/>
            <person name="Park H.-J."/>
            <person name="Ramirez L."/>
            <person name="Alfaro M."/>
            <person name="Sun H."/>
            <person name="Tritt A."/>
            <person name="Yoshinaga Y."/>
            <person name="Zwiers L.-H."/>
            <person name="Turgeon B.G."/>
            <person name="Goodwin S.B."/>
            <person name="Spatafora J.W."/>
            <person name="Crous P.W."/>
            <person name="Grigoriev I.V."/>
        </authorList>
    </citation>
    <scope>NUCLEOTIDE SEQUENCE</scope>
    <source>
        <strain evidence="1">CBS 394.84</strain>
    </source>
</reference>
<dbReference type="EMBL" id="ML976620">
    <property type="protein sequence ID" value="KAF1840439.1"/>
    <property type="molecule type" value="Genomic_DNA"/>
</dbReference>
<evidence type="ECO:0000313" key="1">
    <source>
        <dbReference type="EMBL" id="KAF1840439.1"/>
    </source>
</evidence>
<name>A0A9P4L3L2_9PLEO</name>
<dbReference type="PANTHER" id="PTHR38790:SF4">
    <property type="entry name" value="2EXR DOMAIN-CONTAINING PROTEIN"/>
    <property type="match status" value="1"/>
</dbReference>
<dbReference type="RefSeq" id="XP_040783002.1">
    <property type="nucleotide sequence ID" value="XM_040937447.1"/>
</dbReference>
<dbReference type="GeneID" id="63854697"/>
<proteinExistence type="predicted"/>
<accession>A0A9P4L3L2</accession>
<dbReference type="Proteomes" id="UP000800039">
    <property type="component" value="Unassembled WGS sequence"/>
</dbReference>
<comment type="caution">
    <text evidence="1">The sequence shown here is derived from an EMBL/GenBank/DDBJ whole genome shotgun (WGS) entry which is preliminary data.</text>
</comment>
<dbReference type="PANTHER" id="PTHR38790">
    <property type="entry name" value="2EXR DOMAIN-CONTAINING PROTEIN-RELATED"/>
    <property type="match status" value="1"/>
</dbReference>
<dbReference type="AlphaFoldDB" id="A0A9P4L3L2"/>
<evidence type="ECO:0000313" key="2">
    <source>
        <dbReference type="Proteomes" id="UP000800039"/>
    </source>
</evidence>
<gene>
    <name evidence="1" type="ORF">K460DRAFT_411022</name>
</gene>
<keyword evidence="2" id="KW-1185">Reference proteome</keyword>
<dbReference type="OrthoDB" id="5413827at2759"/>
<organism evidence="1 2">
    <name type="scientific">Cucurbitaria berberidis CBS 394.84</name>
    <dbReference type="NCBI Taxonomy" id="1168544"/>
    <lineage>
        <taxon>Eukaryota</taxon>
        <taxon>Fungi</taxon>
        <taxon>Dikarya</taxon>
        <taxon>Ascomycota</taxon>
        <taxon>Pezizomycotina</taxon>
        <taxon>Dothideomycetes</taxon>
        <taxon>Pleosporomycetidae</taxon>
        <taxon>Pleosporales</taxon>
        <taxon>Pleosporineae</taxon>
        <taxon>Cucurbitariaceae</taxon>
        <taxon>Cucurbitaria</taxon>
    </lineage>
</organism>
<sequence>MASEAASFKSYIMCDNNDSTSSTRTDAPIIEPNASTSPLLRIPSKIRNAIYSYVLTEGTYTVVGVNDTNGVTLQDAKPHHLALLSVCRQTYRETAMLPFTLNTFRFDTLKTFDPRNNFPTRPRRHAIKSLHLVTLLAPVFDALLFLDEMKRPLVVSFAEMYPNVQRVEIDLVTCEKPIQNKTNSLAKLYVKMSRSIEQRLVKWLRVNDSERRLEVVIRATTVIKEEVPREWRQ</sequence>